<dbReference type="PANTHER" id="PTHR16206">
    <property type="entry name" value="DEP DOMAIN-CONTAINING"/>
    <property type="match status" value="1"/>
</dbReference>
<dbReference type="Gene3D" id="1.10.10.10">
    <property type="entry name" value="Winged helix-like DNA-binding domain superfamily/Winged helix DNA-binding domain"/>
    <property type="match status" value="1"/>
</dbReference>
<feature type="domain" description="DEP" evidence="2">
    <location>
        <begin position="1"/>
        <end position="80"/>
    </location>
</feature>
<accession>A0AA88II36</accession>
<reference evidence="3" key="1">
    <citation type="submission" date="2023-07" db="EMBL/GenBank/DDBJ databases">
        <title>Chromosome-level genome assembly of Artemia franciscana.</title>
        <authorList>
            <person name="Jo E."/>
        </authorList>
    </citation>
    <scope>NUCLEOTIDE SEQUENCE</scope>
    <source>
        <tissue evidence="3">Whole body</tissue>
    </source>
</reference>
<dbReference type="AlphaFoldDB" id="A0AA88II36"/>
<feature type="region of interest" description="Disordered" evidence="1">
    <location>
        <begin position="402"/>
        <end position="422"/>
    </location>
</feature>
<dbReference type="Pfam" id="PF00610">
    <property type="entry name" value="DEP"/>
    <property type="match status" value="1"/>
</dbReference>
<evidence type="ECO:0000256" key="1">
    <source>
        <dbReference type="SAM" id="MobiDB-lite"/>
    </source>
</evidence>
<name>A0AA88II36_ARTSF</name>
<dbReference type="InterPro" id="IPR008936">
    <property type="entry name" value="Rho_GTPase_activation_prot"/>
</dbReference>
<evidence type="ECO:0000259" key="2">
    <source>
        <dbReference type="PROSITE" id="PS50186"/>
    </source>
</evidence>
<evidence type="ECO:0000313" key="3">
    <source>
        <dbReference type="EMBL" id="KAK2724381.1"/>
    </source>
</evidence>
<gene>
    <name evidence="3" type="ORF">QYM36_001034</name>
</gene>
<dbReference type="InterPro" id="IPR036388">
    <property type="entry name" value="WH-like_DNA-bd_sf"/>
</dbReference>
<dbReference type="Proteomes" id="UP001187531">
    <property type="component" value="Unassembled WGS sequence"/>
</dbReference>
<protein>
    <recommendedName>
        <fullName evidence="2">DEP domain-containing protein</fullName>
    </recommendedName>
</protein>
<keyword evidence="4" id="KW-1185">Reference proteome</keyword>
<evidence type="ECO:0000313" key="4">
    <source>
        <dbReference type="Proteomes" id="UP001187531"/>
    </source>
</evidence>
<proteinExistence type="predicted"/>
<comment type="caution">
    <text evidence="3">The sequence shown here is derived from an EMBL/GenBank/DDBJ whole genome shotgun (WGS) entry which is preliminary data.</text>
</comment>
<dbReference type="PROSITE" id="PS50186">
    <property type="entry name" value="DEP"/>
    <property type="match status" value="1"/>
</dbReference>
<dbReference type="PANTHER" id="PTHR16206:SF4">
    <property type="entry name" value="PROTEIN LET-99"/>
    <property type="match status" value="1"/>
</dbReference>
<dbReference type="EMBL" id="JAVRJZ010000003">
    <property type="protein sequence ID" value="KAK2724381.1"/>
    <property type="molecule type" value="Genomic_DNA"/>
</dbReference>
<dbReference type="GO" id="GO:0035556">
    <property type="term" value="P:intracellular signal transduction"/>
    <property type="evidence" value="ECO:0007669"/>
    <property type="project" value="InterPro"/>
</dbReference>
<sequence length="772" mass="87871">MPVSRHWRQFRSYDACFGASEAVDWLHTQLRENPHFGPSVTKQQTIQLLQKFYKAGVFENVKVSEKEEFKEGMSLYRFSNKSPFKNLRTPGRVPLAPLNNQIQTSPQFRPPKNVRPQNLKDRLVEPENLRVKHKTVLEASQLAELWKKSIVERLEELTNSSTYGIPWLKHEEISPLWVLYNVTCIGPRGVVRPPDCDESPPKWVLYGMKALTNWPNYEIPLMPNYEGSEIDVFKVITDYFCTCDEPLILPQLYKAFIASFNYIEVLERSMKHSRPLYQSVEDLLAKMSSSSSFGLHSTPVDYENLPNYVTLPRKCRKSSSSPEIGKSDLSSICFETVFASEVPQTRIVPKTMLNTWRGNSQSSVFSNEYGTRMFSSVRSPMAEENFVPLDPNRVSSEGFKREKSKNFFRRSGRRKSDRDKANAVNAACQNTSGGYINLGAYDSPVESSTRDYVNIQQATNWAVQGCRGTSSQSLYSVENMSEMQSRPCTSTGIISDKLRDHRENSVPINTHPGNGWKTHAPYEALSDQLRHLFASTFSLNLSNDRHNEGSSLSNCSAAPSSLGHSSRATIVSTDSVLQPKASASSDPVVMRIDFFRLLTLLLPPSDRRKLHLLLRFMSKVATNRNLVLVGEKQNKDFMVETFYRCILCTASEPDYDELNAQRIVAFLMEHVEAVMTVPPEVCATVQQKILDYQKSQQTIDDLMLPISYCLQVSPGTYESQREQKLNDALSQLLDQIVNDQKLNPKDKKKKLKQRKRIDACIQAEGEQFEHLL</sequence>
<dbReference type="InterPro" id="IPR000591">
    <property type="entry name" value="DEP_dom"/>
</dbReference>
<dbReference type="SMART" id="SM00049">
    <property type="entry name" value="DEP"/>
    <property type="match status" value="1"/>
</dbReference>
<dbReference type="SUPFAM" id="SSF46785">
    <property type="entry name" value="Winged helix' DNA-binding domain"/>
    <property type="match status" value="1"/>
</dbReference>
<organism evidence="3 4">
    <name type="scientific">Artemia franciscana</name>
    <name type="common">Brine shrimp</name>
    <name type="synonym">Artemia sanfranciscana</name>
    <dbReference type="NCBI Taxonomy" id="6661"/>
    <lineage>
        <taxon>Eukaryota</taxon>
        <taxon>Metazoa</taxon>
        <taxon>Ecdysozoa</taxon>
        <taxon>Arthropoda</taxon>
        <taxon>Crustacea</taxon>
        <taxon>Branchiopoda</taxon>
        <taxon>Anostraca</taxon>
        <taxon>Artemiidae</taxon>
        <taxon>Artemia</taxon>
    </lineage>
</organism>
<dbReference type="InterPro" id="IPR036390">
    <property type="entry name" value="WH_DNA-bd_sf"/>
</dbReference>
<dbReference type="SUPFAM" id="SSF48350">
    <property type="entry name" value="GTPase activation domain, GAP"/>
    <property type="match status" value="1"/>
</dbReference>